<feature type="transmembrane region" description="Helical" evidence="6">
    <location>
        <begin position="151"/>
        <end position="175"/>
    </location>
</feature>
<evidence type="ECO:0000256" key="2">
    <source>
        <dbReference type="ARBA" id="ARBA00022475"/>
    </source>
</evidence>
<keyword evidence="8" id="KW-1185">Reference proteome</keyword>
<dbReference type="PATRIC" id="fig|1203554.3.peg.683"/>
<proteinExistence type="predicted"/>
<evidence type="ECO:0000313" key="7">
    <source>
        <dbReference type="EMBL" id="EPD99889.1"/>
    </source>
</evidence>
<protein>
    <recommendedName>
        <fullName evidence="9">Homoserine/Threonine efflux protein</fullName>
    </recommendedName>
</protein>
<feature type="transmembrane region" description="Helical" evidence="6">
    <location>
        <begin position="187"/>
        <end position="205"/>
    </location>
</feature>
<keyword evidence="2" id="KW-1003">Cell membrane</keyword>
<feature type="transmembrane region" description="Helical" evidence="6">
    <location>
        <begin position="59"/>
        <end position="85"/>
    </location>
</feature>
<evidence type="ECO:0000256" key="1">
    <source>
        <dbReference type="ARBA" id="ARBA00004651"/>
    </source>
</evidence>
<evidence type="ECO:0000256" key="6">
    <source>
        <dbReference type="SAM" id="Phobius"/>
    </source>
</evidence>
<dbReference type="PANTHER" id="PTHR30086:SF20">
    <property type="entry name" value="ARGININE EXPORTER PROTEIN ARGO-RELATED"/>
    <property type="match status" value="1"/>
</dbReference>
<dbReference type="Pfam" id="PF01810">
    <property type="entry name" value="LysE"/>
    <property type="match status" value="1"/>
</dbReference>
<keyword evidence="4 6" id="KW-1133">Transmembrane helix</keyword>
<name>S3CH64_9BURK</name>
<dbReference type="eggNOG" id="COG1280">
    <property type="taxonomic scope" value="Bacteria"/>
</dbReference>
<comment type="caution">
    <text evidence="7">The sequence shown here is derived from an EMBL/GenBank/DDBJ whole genome shotgun (WGS) entry which is preliminary data.</text>
</comment>
<dbReference type="RefSeq" id="WP_016474042.1">
    <property type="nucleotide sequence ID" value="NZ_KE150480.1"/>
</dbReference>
<dbReference type="PIRSF" id="PIRSF006324">
    <property type="entry name" value="LeuE"/>
    <property type="match status" value="1"/>
</dbReference>
<dbReference type="STRING" id="1203554.HMPREF1476_00693"/>
<dbReference type="GeneID" id="64061482"/>
<comment type="subcellular location">
    <subcellularLocation>
        <location evidence="1">Cell membrane</location>
        <topology evidence="1">Multi-pass membrane protein</topology>
    </subcellularLocation>
</comment>
<dbReference type="GO" id="GO:0005886">
    <property type="term" value="C:plasma membrane"/>
    <property type="evidence" value="ECO:0007669"/>
    <property type="project" value="UniProtKB-SubCell"/>
</dbReference>
<dbReference type="AlphaFoldDB" id="S3CH64"/>
<evidence type="ECO:0000256" key="5">
    <source>
        <dbReference type="ARBA" id="ARBA00023136"/>
    </source>
</evidence>
<keyword evidence="5 6" id="KW-0472">Membrane</keyword>
<dbReference type="InterPro" id="IPR001123">
    <property type="entry name" value="LeuE-type"/>
</dbReference>
<evidence type="ECO:0008006" key="9">
    <source>
        <dbReference type="Google" id="ProtNLM"/>
    </source>
</evidence>
<dbReference type="GO" id="GO:0015171">
    <property type="term" value="F:amino acid transmembrane transporter activity"/>
    <property type="evidence" value="ECO:0007669"/>
    <property type="project" value="TreeGrafter"/>
</dbReference>
<accession>S3CH64</accession>
<dbReference type="EMBL" id="ATCF01000012">
    <property type="protein sequence ID" value="EPD99889.1"/>
    <property type="molecule type" value="Genomic_DNA"/>
</dbReference>
<dbReference type="Proteomes" id="UP000014400">
    <property type="component" value="Unassembled WGS sequence"/>
</dbReference>
<evidence type="ECO:0000256" key="3">
    <source>
        <dbReference type="ARBA" id="ARBA00022692"/>
    </source>
</evidence>
<feature type="transmembrane region" description="Helical" evidence="6">
    <location>
        <begin position="27"/>
        <end position="52"/>
    </location>
</feature>
<evidence type="ECO:0000256" key="4">
    <source>
        <dbReference type="ARBA" id="ARBA00022989"/>
    </source>
</evidence>
<sequence length="206" mass="21914">MAFSLWLAFFGASLLLAIAPGPDNLFVLMQSAVFGVRAGMIVVLGLATGLLLQTLAAALGIAAVVAAVPALFWAIKCLGAAYLLWLAWQAWTHAKDAARGHDAVKLSGLALWRRGVVMNITNPKVQIFFLAFFPQFVPAGVTGWPLVLQMVIQGVTFIFATIIVFGAIAWGAGALADRLRSARFQEILNRTSAVIFVGLAGFTLLS</sequence>
<dbReference type="HOGENOM" id="CLU_079569_3_2_4"/>
<reference evidence="7 8" key="1">
    <citation type="submission" date="2013-04" db="EMBL/GenBank/DDBJ databases">
        <title>The Genome Sequence of Sutterella wadsworthensis HGA0223.</title>
        <authorList>
            <consortium name="The Broad Institute Genomics Platform"/>
            <person name="Earl A."/>
            <person name="Ward D."/>
            <person name="Feldgarden M."/>
            <person name="Gevers D."/>
            <person name="Schmidt T.M."/>
            <person name="Dover J."/>
            <person name="Dai D."/>
            <person name="Walker B."/>
            <person name="Young S."/>
            <person name="Zeng Q."/>
            <person name="Gargeya S."/>
            <person name="Fitzgerald M."/>
            <person name="Haas B."/>
            <person name="Abouelleil A."/>
            <person name="Allen A.W."/>
            <person name="Alvarado L."/>
            <person name="Arachchi H.M."/>
            <person name="Berlin A.M."/>
            <person name="Chapman S.B."/>
            <person name="Gainer-Dewar J."/>
            <person name="Goldberg J."/>
            <person name="Griggs A."/>
            <person name="Gujja S."/>
            <person name="Hansen M."/>
            <person name="Howarth C."/>
            <person name="Imamovic A."/>
            <person name="Ireland A."/>
            <person name="Larimer J."/>
            <person name="McCowan C."/>
            <person name="Murphy C."/>
            <person name="Pearson M."/>
            <person name="Poon T.W."/>
            <person name="Priest M."/>
            <person name="Roberts A."/>
            <person name="Saif S."/>
            <person name="Shea T."/>
            <person name="Sisk P."/>
            <person name="Sykes S."/>
            <person name="Wortman J."/>
            <person name="Nusbaum C."/>
            <person name="Birren B."/>
        </authorList>
    </citation>
    <scope>NUCLEOTIDE SEQUENCE [LARGE SCALE GENOMIC DNA]</scope>
    <source>
        <strain evidence="7 8">HGA0223</strain>
    </source>
</reference>
<keyword evidence="3 6" id="KW-0812">Transmembrane</keyword>
<evidence type="ECO:0000313" key="8">
    <source>
        <dbReference type="Proteomes" id="UP000014400"/>
    </source>
</evidence>
<dbReference type="PANTHER" id="PTHR30086">
    <property type="entry name" value="ARGININE EXPORTER PROTEIN ARGO"/>
    <property type="match status" value="1"/>
</dbReference>
<organism evidence="7 8">
    <name type="scientific">Sutterella wadsworthensis HGA0223</name>
    <dbReference type="NCBI Taxonomy" id="1203554"/>
    <lineage>
        <taxon>Bacteria</taxon>
        <taxon>Pseudomonadati</taxon>
        <taxon>Pseudomonadota</taxon>
        <taxon>Betaproteobacteria</taxon>
        <taxon>Burkholderiales</taxon>
        <taxon>Sutterellaceae</taxon>
        <taxon>Sutterella</taxon>
    </lineage>
</organism>
<gene>
    <name evidence="7" type="ORF">HMPREF1476_00693</name>
</gene>